<dbReference type="RefSeq" id="WP_033434042.1">
    <property type="nucleotide sequence ID" value="NZ_CP034550.1"/>
</dbReference>
<dbReference type="InterPro" id="IPR011051">
    <property type="entry name" value="RmlC_Cupin_sf"/>
</dbReference>
<dbReference type="Gene3D" id="2.60.120.10">
    <property type="entry name" value="Jelly Rolls"/>
    <property type="match status" value="1"/>
</dbReference>
<protein>
    <submittedName>
        <fullName evidence="3">Cupin domain-containing protein</fullName>
    </submittedName>
</protein>
<gene>
    <name evidence="3" type="ORF">EKG83_16840</name>
</gene>
<dbReference type="EMBL" id="CP034550">
    <property type="protein sequence ID" value="QFZ18895.1"/>
    <property type="molecule type" value="Genomic_DNA"/>
</dbReference>
<dbReference type="Pfam" id="PF07883">
    <property type="entry name" value="Cupin_2"/>
    <property type="match status" value="1"/>
</dbReference>
<feature type="signal peptide" evidence="1">
    <location>
        <begin position="1"/>
        <end position="28"/>
    </location>
</feature>
<dbReference type="KEGG" id="ssyi:EKG83_16840"/>
<dbReference type="Proteomes" id="UP000325787">
    <property type="component" value="Chromosome"/>
</dbReference>
<evidence type="ECO:0000259" key="2">
    <source>
        <dbReference type="Pfam" id="PF07883"/>
    </source>
</evidence>
<dbReference type="AlphaFoldDB" id="A0A5Q0GZ06"/>
<feature type="domain" description="Cupin type-2" evidence="2">
    <location>
        <begin position="53"/>
        <end position="121"/>
    </location>
</feature>
<keyword evidence="4" id="KW-1185">Reference proteome</keyword>
<feature type="chain" id="PRO_5024851192" evidence="1">
    <location>
        <begin position="29"/>
        <end position="145"/>
    </location>
</feature>
<sequence length="145" mass="15307">MRRKLRSTLSSAAVVGLLLAVLPNAASATPSRGVTGVTIFEHVVGDTDYVLREVTIAPGGTTGWHYHPGPVYGYVKEGLLNHYDSSCASDGVYRAGQVISEASGPGYVHIGRNLSDKPLVIEAFYQNPVGQPLAVDAPNPGCPFE</sequence>
<dbReference type="InterPro" id="IPR013096">
    <property type="entry name" value="Cupin_2"/>
</dbReference>
<evidence type="ECO:0000313" key="4">
    <source>
        <dbReference type="Proteomes" id="UP000325787"/>
    </source>
</evidence>
<reference evidence="4" key="1">
    <citation type="journal article" date="2021" name="Curr. Microbiol.">
        <title>Complete genome of nocamycin-producing strain Saccharothrix syringae NRRL B-16468 reveals the biosynthetic potential for secondary metabolites.</title>
        <authorList>
            <person name="Mo X."/>
            <person name="Yang S."/>
        </authorList>
    </citation>
    <scope>NUCLEOTIDE SEQUENCE [LARGE SCALE GENOMIC DNA]</scope>
    <source>
        <strain evidence="4">ATCC 51364 / DSM 43886 / JCM 6844 / KCTC 9398 / NBRC 14523 / NRRL B-16468 / INA 2240</strain>
    </source>
</reference>
<accession>A0A5Q0GZ06</accession>
<dbReference type="OrthoDB" id="129561at2"/>
<proteinExistence type="predicted"/>
<evidence type="ECO:0000313" key="3">
    <source>
        <dbReference type="EMBL" id="QFZ18895.1"/>
    </source>
</evidence>
<keyword evidence="1" id="KW-0732">Signal</keyword>
<dbReference type="SUPFAM" id="SSF51182">
    <property type="entry name" value="RmlC-like cupins"/>
    <property type="match status" value="1"/>
</dbReference>
<dbReference type="InterPro" id="IPR014710">
    <property type="entry name" value="RmlC-like_jellyroll"/>
</dbReference>
<organism evidence="3 4">
    <name type="scientific">Saccharothrix syringae</name>
    <name type="common">Nocardiopsis syringae</name>
    <dbReference type="NCBI Taxonomy" id="103733"/>
    <lineage>
        <taxon>Bacteria</taxon>
        <taxon>Bacillati</taxon>
        <taxon>Actinomycetota</taxon>
        <taxon>Actinomycetes</taxon>
        <taxon>Pseudonocardiales</taxon>
        <taxon>Pseudonocardiaceae</taxon>
        <taxon>Saccharothrix</taxon>
    </lineage>
</organism>
<name>A0A5Q0GZ06_SACSY</name>
<evidence type="ECO:0000256" key="1">
    <source>
        <dbReference type="SAM" id="SignalP"/>
    </source>
</evidence>